<sequence>MTKPIPDEPQPDDAATAVDRLPFFHAHRRLVLCGLLFLAVGAASYVWSRSAGLALLLGFDAAALVFLVLTARVFGQASPASLHVRAKQQDVGRVGVLWSSVALSCMVLMALWVELHGENSPGGALAVLAAGATIVLAWLYMNMIFALHYAHGYYGHGTGAHKGLDFPGTQEPDYWDFAYFALVLGMTFQVSDVQIVNRRVRRMALMHSVIAFFFNVFIIAISVNVAAGKA</sequence>
<feature type="transmembrane region" description="Helical" evidence="1">
    <location>
        <begin position="204"/>
        <end position="227"/>
    </location>
</feature>
<dbReference type="Pfam" id="PF07077">
    <property type="entry name" value="DUF1345"/>
    <property type="match status" value="1"/>
</dbReference>
<reference evidence="2" key="1">
    <citation type="submission" date="2022-09" db="EMBL/GenBank/DDBJ databases">
        <title>Intensive care unit water sources are persistently colonized with multi-drug resistant bacteria and are the site of extensive horizontal gene transfer of antibiotic resistance genes.</title>
        <authorList>
            <person name="Diorio-Toth L."/>
        </authorList>
    </citation>
    <scope>NUCLEOTIDE SEQUENCE</scope>
    <source>
        <strain evidence="2">GD03843</strain>
    </source>
</reference>
<feature type="transmembrane region" description="Helical" evidence="1">
    <location>
        <begin position="125"/>
        <end position="147"/>
    </location>
</feature>
<dbReference type="AlphaFoldDB" id="A0AA42LNT6"/>
<evidence type="ECO:0000256" key="1">
    <source>
        <dbReference type="SAM" id="Phobius"/>
    </source>
</evidence>
<dbReference type="RefSeq" id="WP_100854783.1">
    <property type="nucleotide sequence ID" value="NZ_CADIJT010000030.1"/>
</dbReference>
<evidence type="ECO:0000313" key="3">
    <source>
        <dbReference type="Proteomes" id="UP001161094"/>
    </source>
</evidence>
<dbReference type="Proteomes" id="UP001161094">
    <property type="component" value="Unassembled WGS sequence"/>
</dbReference>
<accession>A0AA42LNT6</accession>
<feature type="transmembrane region" description="Helical" evidence="1">
    <location>
        <begin position="30"/>
        <end position="47"/>
    </location>
</feature>
<keyword evidence="1" id="KW-0812">Transmembrane</keyword>
<dbReference type="KEGG" id="asw:CVS48_12795"/>
<evidence type="ECO:0000313" key="2">
    <source>
        <dbReference type="EMBL" id="MDH0736497.1"/>
    </source>
</evidence>
<dbReference type="EMBL" id="JAOCDZ010000007">
    <property type="protein sequence ID" value="MDH0736497.1"/>
    <property type="molecule type" value="Genomic_DNA"/>
</dbReference>
<organism evidence="2 3">
    <name type="scientific">Achromobacter spanius</name>
    <dbReference type="NCBI Taxonomy" id="217203"/>
    <lineage>
        <taxon>Bacteria</taxon>
        <taxon>Pseudomonadati</taxon>
        <taxon>Pseudomonadota</taxon>
        <taxon>Betaproteobacteria</taxon>
        <taxon>Burkholderiales</taxon>
        <taxon>Alcaligenaceae</taxon>
        <taxon>Achromobacter</taxon>
    </lineage>
</organism>
<dbReference type="GeneID" id="92906817"/>
<comment type="caution">
    <text evidence="2">The sequence shown here is derived from an EMBL/GenBank/DDBJ whole genome shotgun (WGS) entry which is preliminary data.</text>
</comment>
<name>A0AA42LNT6_9BURK</name>
<dbReference type="InterPro" id="IPR009781">
    <property type="entry name" value="DUF1345"/>
</dbReference>
<feature type="transmembrane region" description="Helical" evidence="1">
    <location>
        <begin position="53"/>
        <end position="74"/>
    </location>
</feature>
<proteinExistence type="predicted"/>
<keyword evidence="1" id="KW-0472">Membrane</keyword>
<keyword evidence="1" id="KW-1133">Transmembrane helix</keyword>
<gene>
    <name evidence="2" type="ORF">N5D93_11795</name>
</gene>
<protein>
    <submittedName>
        <fullName evidence="2">DUF1345 domain-containing protein</fullName>
    </submittedName>
</protein>
<feature type="transmembrane region" description="Helical" evidence="1">
    <location>
        <begin position="95"/>
        <end position="113"/>
    </location>
</feature>